<accession>A0A7I7T0D6</accession>
<proteinExistence type="predicted"/>
<name>A0A7I7T0D6_9MYCO</name>
<evidence type="ECO:0000313" key="2">
    <source>
        <dbReference type="EMBL" id="BBY62383.1"/>
    </source>
</evidence>
<protein>
    <submittedName>
        <fullName evidence="2">Uncharacterized protein</fullName>
    </submittedName>
</protein>
<dbReference type="AlphaFoldDB" id="A0A7I7T0D6"/>
<keyword evidence="3" id="KW-1185">Reference proteome</keyword>
<dbReference type="Proteomes" id="UP000467148">
    <property type="component" value="Chromosome"/>
</dbReference>
<dbReference type="EMBL" id="AP022596">
    <property type="protein sequence ID" value="BBY62383.1"/>
    <property type="molecule type" value="Genomic_DNA"/>
</dbReference>
<sequence length="82" mass="9046">MEGGNLRPEFVGEVGEASHTDFVEPDDEGRGRKSRIARHGLSLSTTGSRRECDHTTHKSVLSAYRRPTVAQIMLALPIDVRS</sequence>
<feature type="region of interest" description="Disordered" evidence="1">
    <location>
        <begin position="1"/>
        <end position="34"/>
    </location>
</feature>
<evidence type="ECO:0000256" key="1">
    <source>
        <dbReference type="SAM" id="MobiDB-lite"/>
    </source>
</evidence>
<organism evidence="2 3">
    <name type="scientific">Mycolicibacterium helvum</name>
    <dbReference type="NCBI Taxonomy" id="1534349"/>
    <lineage>
        <taxon>Bacteria</taxon>
        <taxon>Bacillati</taxon>
        <taxon>Actinomycetota</taxon>
        <taxon>Actinomycetes</taxon>
        <taxon>Mycobacteriales</taxon>
        <taxon>Mycobacteriaceae</taxon>
        <taxon>Mycolicibacterium</taxon>
    </lineage>
</organism>
<reference evidence="2 3" key="1">
    <citation type="journal article" date="2019" name="Emerg. Microbes Infect.">
        <title>Comprehensive subspecies identification of 175 nontuberculous mycobacteria species based on 7547 genomic profiles.</title>
        <authorList>
            <person name="Matsumoto Y."/>
            <person name="Kinjo T."/>
            <person name="Motooka D."/>
            <person name="Nabeya D."/>
            <person name="Jung N."/>
            <person name="Uechi K."/>
            <person name="Horii T."/>
            <person name="Iida T."/>
            <person name="Fujita J."/>
            <person name="Nakamura S."/>
        </authorList>
    </citation>
    <scope>NUCLEOTIDE SEQUENCE [LARGE SCALE GENOMIC DNA]</scope>
    <source>
        <strain evidence="2 3">JCM 30396</strain>
    </source>
</reference>
<gene>
    <name evidence="2" type="ORF">MHEL_06260</name>
</gene>
<dbReference type="KEGG" id="mhev:MHEL_06260"/>
<evidence type="ECO:0000313" key="3">
    <source>
        <dbReference type="Proteomes" id="UP000467148"/>
    </source>
</evidence>